<evidence type="ECO:0000313" key="9">
    <source>
        <dbReference type="EMBL" id="RSL28694.1"/>
    </source>
</evidence>
<name>A0A3R9P2G1_9BACI</name>
<evidence type="ECO:0000256" key="8">
    <source>
        <dbReference type="HAMAP-Rule" id="MF_00360"/>
    </source>
</evidence>
<comment type="function">
    <text evidence="6 8">Binds together with bS18 to 16S ribosomal RNA.</text>
</comment>
<dbReference type="OrthoDB" id="9812702at2"/>
<comment type="caution">
    <text evidence="9">The sequence shown here is derived from an EMBL/GenBank/DDBJ whole genome shotgun (WGS) entry which is preliminary data.</text>
</comment>
<dbReference type="GO" id="GO:0005840">
    <property type="term" value="C:ribosome"/>
    <property type="evidence" value="ECO:0007669"/>
    <property type="project" value="UniProtKB-KW"/>
</dbReference>
<dbReference type="PANTHER" id="PTHR21011">
    <property type="entry name" value="MITOCHONDRIAL 28S RIBOSOMAL PROTEIN S6"/>
    <property type="match status" value="1"/>
</dbReference>
<dbReference type="SUPFAM" id="SSF54995">
    <property type="entry name" value="Ribosomal protein S6"/>
    <property type="match status" value="1"/>
</dbReference>
<evidence type="ECO:0000256" key="4">
    <source>
        <dbReference type="ARBA" id="ARBA00022980"/>
    </source>
</evidence>
<dbReference type="GO" id="GO:0006412">
    <property type="term" value="P:translation"/>
    <property type="evidence" value="ECO:0007669"/>
    <property type="project" value="UniProtKB-UniRule"/>
</dbReference>
<evidence type="ECO:0000256" key="5">
    <source>
        <dbReference type="ARBA" id="ARBA00023274"/>
    </source>
</evidence>
<dbReference type="GO" id="GO:0070181">
    <property type="term" value="F:small ribosomal subunit rRNA binding"/>
    <property type="evidence" value="ECO:0007669"/>
    <property type="project" value="TreeGrafter"/>
</dbReference>
<dbReference type="NCBIfam" id="TIGR00166">
    <property type="entry name" value="S6"/>
    <property type="match status" value="1"/>
</dbReference>
<dbReference type="InterPro" id="IPR035980">
    <property type="entry name" value="Ribosomal_bS6_sf"/>
</dbReference>
<dbReference type="InterPro" id="IPR020814">
    <property type="entry name" value="Ribosomal_S6_plastid/chlpt"/>
</dbReference>
<accession>A0A3R9P2G1</accession>
<dbReference type="FunFam" id="3.30.70.60:FF:000002">
    <property type="entry name" value="30S ribosomal protein S6"/>
    <property type="match status" value="1"/>
</dbReference>
<reference evidence="9 10" key="1">
    <citation type="submission" date="2018-10" db="EMBL/GenBank/DDBJ databases">
        <title>Draft genome sequence of Bacillus salarius IM0101, isolated from a hypersaline soil in Inner Mongolia, China.</title>
        <authorList>
            <person name="Yamprayoonswat W."/>
            <person name="Boonvisut S."/>
            <person name="Jumpathong W."/>
            <person name="Sittihan S."/>
            <person name="Ruangsuj P."/>
            <person name="Wanthongcharoen S."/>
            <person name="Thongpramul N."/>
            <person name="Pimmason S."/>
            <person name="Yu B."/>
            <person name="Yasawong M."/>
        </authorList>
    </citation>
    <scope>NUCLEOTIDE SEQUENCE [LARGE SCALE GENOMIC DNA]</scope>
    <source>
        <strain evidence="9 10">IM0101</strain>
    </source>
</reference>
<evidence type="ECO:0000256" key="2">
    <source>
        <dbReference type="ARBA" id="ARBA00022730"/>
    </source>
</evidence>
<sequence>MRKYEVLYIIAPSVDEDGVKQTIERYNNVLTSSGAEIEKVDEKGKRRLAYEIDDLKDGYYVVVYIKAEPDTTNEFERLVKMDDNIIRHLIVRDDD</sequence>
<protein>
    <recommendedName>
        <fullName evidence="7 8">Small ribosomal subunit protein bS6</fullName>
    </recommendedName>
</protein>
<dbReference type="AlphaFoldDB" id="A0A3R9P2G1"/>
<comment type="similarity">
    <text evidence="1 8">Belongs to the bacterial ribosomal protein bS6 family.</text>
</comment>
<dbReference type="RefSeq" id="WP_125563781.1">
    <property type="nucleotide sequence ID" value="NZ_RBVX01000239.1"/>
</dbReference>
<organism evidence="9 10">
    <name type="scientific">Salibacterium salarium</name>
    <dbReference type="NCBI Taxonomy" id="284579"/>
    <lineage>
        <taxon>Bacteria</taxon>
        <taxon>Bacillati</taxon>
        <taxon>Bacillota</taxon>
        <taxon>Bacilli</taxon>
        <taxon>Bacillales</taxon>
        <taxon>Bacillaceae</taxon>
    </lineage>
</organism>
<proteinExistence type="inferred from homology"/>
<dbReference type="GO" id="GO:0003735">
    <property type="term" value="F:structural constituent of ribosome"/>
    <property type="evidence" value="ECO:0007669"/>
    <property type="project" value="InterPro"/>
</dbReference>
<evidence type="ECO:0000256" key="3">
    <source>
        <dbReference type="ARBA" id="ARBA00022884"/>
    </source>
</evidence>
<dbReference type="Proteomes" id="UP000275076">
    <property type="component" value="Unassembled WGS sequence"/>
</dbReference>
<evidence type="ECO:0000313" key="10">
    <source>
        <dbReference type="Proteomes" id="UP000275076"/>
    </source>
</evidence>
<keyword evidence="3 8" id="KW-0694">RNA-binding</keyword>
<evidence type="ECO:0000256" key="7">
    <source>
        <dbReference type="ARBA" id="ARBA00035294"/>
    </source>
</evidence>
<gene>
    <name evidence="8" type="primary">rpsF</name>
    <name evidence="9" type="ORF">D7Z54_35290</name>
</gene>
<evidence type="ECO:0000256" key="1">
    <source>
        <dbReference type="ARBA" id="ARBA00009512"/>
    </source>
</evidence>
<dbReference type="Pfam" id="PF01250">
    <property type="entry name" value="Ribosomal_S6"/>
    <property type="match status" value="1"/>
</dbReference>
<dbReference type="CDD" id="cd00473">
    <property type="entry name" value="bS6"/>
    <property type="match status" value="1"/>
</dbReference>
<dbReference type="HAMAP" id="MF_00360">
    <property type="entry name" value="Ribosomal_bS6"/>
    <property type="match status" value="1"/>
</dbReference>
<keyword evidence="5 8" id="KW-0687">Ribonucleoprotein</keyword>
<dbReference type="EMBL" id="RBVX01000239">
    <property type="protein sequence ID" value="RSL28694.1"/>
    <property type="molecule type" value="Genomic_DNA"/>
</dbReference>
<dbReference type="PANTHER" id="PTHR21011:SF1">
    <property type="entry name" value="SMALL RIBOSOMAL SUBUNIT PROTEIN BS6M"/>
    <property type="match status" value="1"/>
</dbReference>
<dbReference type="GO" id="GO:0005737">
    <property type="term" value="C:cytoplasm"/>
    <property type="evidence" value="ECO:0007669"/>
    <property type="project" value="UniProtKB-ARBA"/>
</dbReference>
<dbReference type="GO" id="GO:1990904">
    <property type="term" value="C:ribonucleoprotein complex"/>
    <property type="evidence" value="ECO:0007669"/>
    <property type="project" value="UniProtKB-KW"/>
</dbReference>
<evidence type="ECO:0000256" key="6">
    <source>
        <dbReference type="ARBA" id="ARBA00035104"/>
    </source>
</evidence>
<keyword evidence="10" id="KW-1185">Reference proteome</keyword>
<dbReference type="InterPro" id="IPR000529">
    <property type="entry name" value="Ribosomal_bS6"/>
</dbReference>
<keyword evidence="2 8" id="KW-0699">rRNA-binding</keyword>
<dbReference type="Gene3D" id="3.30.70.60">
    <property type="match status" value="1"/>
</dbReference>
<keyword evidence="4 8" id="KW-0689">Ribosomal protein</keyword>
<dbReference type="InterPro" id="IPR014717">
    <property type="entry name" value="Transl_elong_EF1B/ribsomal_bS6"/>
</dbReference>